<dbReference type="EMBL" id="GDIQ01050681">
    <property type="protein sequence ID" value="JAN44056.1"/>
    <property type="molecule type" value="Transcribed_RNA"/>
</dbReference>
<accession>A0A0N8C0X6</accession>
<dbReference type="AlphaFoldDB" id="A0A0N8C0X6"/>
<organism evidence="1">
    <name type="scientific">Daphnia magna</name>
    <dbReference type="NCBI Taxonomy" id="35525"/>
    <lineage>
        <taxon>Eukaryota</taxon>
        <taxon>Metazoa</taxon>
        <taxon>Ecdysozoa</taxon>
        <taxon>Arthropoda</taxon>
        <taxon>Crustacea</taxon>
        <taxon>Branchiopoda</taxon>
        <taxon>Diplostraca</taxon>
        <taxon>Cladocera</taxon>
        <taxon>Anomopoda</taxon>
        <taxon>Daphniidae</taxon>
        <taxon>Daphnia</taxon>
    </lineage>
</organism>
<proteinExistence type="predicted"/>
<reference evidence="1" key="1">
    <citation type="submission" date="2015-10" db="EMBL/GenBank/DDBJ databases">
        <title>EvidentialGene: Evidence-directed Construction of Complete mRNA Transcriptomes without Genomes.</title>
        <authorList>
            <person name="Gilbert D.G."/>
        </authorList>
    </citation>
    <scope>NUCLEOTIDE SEQUENCE</scope>
</reference>
<evidence type="ECO:0000313" key="1">
    <source>
        <dbReference type="EMBL" id="JAN44056.1"/>
    </source>
</evidence>
<name>A0A0N8C0X6_9CRUS</name>
<protein>
    <submittedName>
        <fullName evidence="1">Uncharacterized protein</fullName>
    </submittedName>
</protein>
<sequence>MGGTVAAPKGFVPLGAVGNTPVGTLFVGAVIDSWGVYSRNGFYHRTNPDLSSDKSHFVHDPSDVMRSNCSYSILRVAWPGSQRVNLV</sequence>